<dbReference type="Proteomes" id="UP001501710">
    <property type="component" value="Unassembled WGS sequence"/>
</dbReference>
<protein>
    <submittedName>
        <fullName evidence="10">Dyp-type peroxidase</fullName>
    </submittedName>
</protein>
<evidence type="ECO:0000256" key="6">
    <source>
        <dbReference type="ARBA" id="ARBA00025737"/>
    </source>
</evidence>
<gene>
    <name evidence="10" type="ORF">GCM10022254_51880</name>
</gene>
<evidence type="ECO:0000256" key="5">
    <source>
        <dbReference type="ARBA" id="ARBA00023004"/>
    </source>
</evidence>
<comment type="similarity">
    <text evidence="6">Belongs to the DyP-type peroxidase family.</text>
</comment>
<dbReference type="InterPro" id="IPR048328">
    <property type="entry name" value="Dyp_perox_C"/>
</dbReference>
<dbReference type="Pfam" id="PF20628">
    <property type="entry name" value="Dyp_perox_C"/>
    <property type="match status" value="1"/>
</dbReference>
<evidence type="ECO:0000259" key="9">
    <source>
        <dbReference type="Pfam" id="PF20628"/>
    </source>
</evidence>
<dbReference type="InterPro" id="IPR048327">
    <property type="entry name" value="Dyp_perox_N"/>
</dbReference>
<evidence type="ECO:0000256" key="4">
    <source>
        <dbReference type="ARBA" id="ARBA00023002"/>
    </source>
</evidence>
<organism evidence="10 11">
    <name type="scientific">Actinomadura meridiana</name>
    <dbReference type="NCBI Taxonomy" id="559626"/>
    <lineage>
        <taxon>Bacteria</taxon>
        <taxon>Bacillati</taxon>
        <taxon>Actinomycetota</taxon>
        <taxon>Actinomycetes</taxon>
        <taxon>Streptosporangiales</taxon>
        <taxon>Thermomonosporaceae</taxon>
        <taxon>Actinomadura</taxon>
    </lineage>
</organism>
<accession>A0ABP8CDL3</accession>
<dbReference type="InterPro" id="IPR011008">
    <property type="entry name" value="Dimeric_a/b-barrel"/>
</dbReference>
<dbReference type="PROSITE" id="PS51404">
    <property type="entry name" value="DYP_PEROXIDASE"/>
    <property type="match status" value="1"/>
</dbReference>
<comment type="cofactor">
    <cofactor evidence="1">
        <name>heme b</name>
        <dbReference type="ChEBI" id="CHEBI:60344"/>
    </cofactor>
</comment>
<comment type="caution">
    <text evidence="10">The sequence shown here is derived from an EMBL/GenBank/DDBJ whole genome shotgun (WGS) entry which is preliminary data.</text>
</comment>
<keyword evidence="5" id="KW-0408">Iron</keyword>
<name>A0ABP8CDL3_9ACTN</name>
<dbReference type="SUPFAM" id="SSF54909">
    <property type="entry name" value="Dimeric alpha+beta barrel"/>
    <property type="match status" value="1"/>
</dbReference>
<dbReference type="GO" id="GO:0004601">
    <property type="term" value="F:peroxidase activity"/>
    <property type="evidence" value="ECO:0007669"/>
    <property type="project" value="UniProtKB-KW"/>
</dbReference>
<keyword evidence="2 10" id="KW-0575">Peroxidase</keyword>
<dbReference type="PANTHER" id="PTHR30521">
    <property type="entry name" value="DEFERROCHELATASE/PEROXIDASE"/>
    <property type="match status" value="1"/>
</dbReference>
<dbReference type="PANTHER" id="PTHR30521:SF0">
    <property type="entry name" value="DYP-TYPE PEROXIDASE FAMILY PROTEIN"/>
    <property type="match status" value="1"/>
</dbReference>
<evidence type="ECO:0000256" key="3">
    <source>
        <dbReference type="ARBA" id="ARBA00022723"/>
    </source>
</evidence>
<evidence type="ECO:0000256" key="2">
    <source>
        <dbReference type="ARBA" id="ARBA00022559"/>
    </source>
</evidence>
<feature type="region of interest" description="Disordered" evidence="7">
    <location>
        <begin position="319"/>
        <end position="340"/>
    </location>
</feature>
<keyword evidence="3" id="KW-0479">Metal-binding</keyword>
<dbReference type="EMBL" id="BAABAS010000019">
    <property type="protein sequence ID" value="GAA4237951.1"/>
    <property type="molecule type" value="Genomic_DNA"/>
</dbReference>
<feature type="domain" description="Dyp-type peroxidase C-terminal" evidence="9">
    <location>
        <begin position="139"/>
        <end position="303"/>
    </location>
</feature>
<evidence type="ECO:0000313" key="10">
    <source>
        <dbReference type="EMBL" id="GAA4237951.1"/>
    </source>
</evidence>
<keyword evidence="4" id="KW-0560">Oxidoreductase</keyword>
<dbReference type="InterPro" id="IPR006314">
    <property type="entry name" value="Dyp_peroxidase"/>
</dbReference>
<dbReference type="NCBIfam" id="TIGR01413">
    <property type="entry name" value="Dyp_perox_fam"/>
    <property type="match status" value="1"/>
</dbReference>
<dbReference type="Pfam" id="PF04261">
    <property type="entry name" value="Dyp_perox_N"/>
    <property type="match status" value="1"/>
</dbReference>
<keyword evidence="11" id="KW-1185">Reference proteome</keyword>
<sequence length="340" mass="36763">MEGRGESQRVVMPPAQAGIFLVVTVRPGAEETVRELFADVSGLTKSVGFRVPDGQLSCVVGIGADLWSRLFGVPRPAGLHPFQELTGAVHHAPSTPGDLLFHLRARRMDLCFEMTARLLDRLAGRIDVADEVHGFKYFDERDLLGFVDGTANPEGAAADAAVFVGDEDPEFAGGSYVIVQKYLHDLDAWNALPTEEQERVIGRSKLNDIEMPDAVKPTNSHVALTTIIDGEGREHDIVRDNMPFGTFGTGEFGTYFIGYSATPDVTEQMLRNMFIGNPPGNHDRILDFSTAVTGGLFFVPTAEFLDDPPAHVAVPQATAAEPPTADDSLRIGSLNRSSAS</sequence>
<evidence type="ECO:0000256" key="7">
    <source>
        <dbReference type="SAM" id="MobiDB-lite"/>
    </source>
</evidence>
<evidence type="ECO:0000259" key="8">
    <source>
        <dbReference type="Pfam" id="PF04261"/>
    </source>
</evidence>
<feature type="domain" description="Dyp-type peroxidase N-terminal" evidence="8">
    <location>
        <begin position="9"/>
        <end position="136"/>
    </location>
</feature>
<evidence type="ECO:0000313" key="11">
    <source>
        <dbReference type="Proteomes" id="UP001501710"/>
    </source>
</evidence>
<evidence type="ECO:0000256" key="1">
    <source>
        <dbReference type="ARBA" id="ARBA00001970"/>
    </source>
</evidence>
<reference evidence="11" key="1">
    <citation type="journal article" date="2019" name="Int. J. Syst. Evol. Microbiol.">
        <title>The Global Catalogue of Microorganisms (GCM) 10K type strain sequencing project: providing services to taxonomists for standard genome sequencing and annotation.</title>
        <authorList>
            <consortium name="The Broad Institute Genomics Platform"/>
            <consortium name="The Broad Institute Genome Sequencing Center for Infectious Disease"/>
            <person name="Wu L."/>
            <person name="Ma J."/>
        </authorList>
    </citation>
    <scope>NUCLEOTIDE SEQUENCE [LARGE SCALE GENOMIC DNA]</scope>
    <source>
        <strain evidence="11">JCM 17440</strain>
    </source>
</reference>
<dbReference type="RefSeq" id="WP_344901144.1">
    <property type="nucleotide sequence ID" value="NZ_BAABAS010000019.1"/>
</dbReference>
<proteinExistence type="inferred from homology"/>